<sequence>MDECAPCTADAQGPGINEMFFTRTPTGSRYHLETFERFMVPLLTWFNNAYPNQGRLAEFFVLEQRINKHKNAVLTPTTAPDQLGIGLNMQEFIEHVGRVQAVFQYMNRVDVAQVFVATFVRLYNEFPTGRKVAGGQPSDCAHPSSNSWAIPSSRGLVSNDI</sequence>
<gene>
    <name evidence="1" type="ORF">TWF191_003518</name>
</gene>
<protein>
    <submittedName>
        <fullName evidence="1">Uncharacterized protein</fullName>
    </submittedName>
</protein>
<dbReference type="Proteomes" id="UP000483672">
    <property type="component" value="Unassembled WGS sequence"/>
</dbReference>
<name>A0A7C8U5V0_ORBOL</name>
<organism evidence="1 2">
    <name type="scientific">Orbilia oligospora</name>
    <name type="common">Nematode-trapping fungus</name>
    <name type="synonym">Arthrobotrys oligospora</name>
    <dbReference type="NCBI Taxonomy" id="2813651"/>
    <lineage>
        <taxon>Eukaryota</taxon>
        <taxon>Fungi</taxon>
        <taxon>Dikarya</taxon>
        <taxon>Ascomycota</taxon>
        <taxon>Pezizomycotina</taxon>
        <taxon>Orbiliomycetes</taxon>
        <taxon>Orbiliales</taxon>
        <taxon>Orbiliaceae</taxon>
        <taxon>Orbilia</taxon>
    </lineage>
</organism>
<comment type="caution">
    <text evidence="1">The sequence shown here is derived from an EMBL/GenBank/DDBJ whole genome shotgun (WGS) entry which is preliminary data.</text>
</comment>
<proteinExistence type="predicted"/>
<evidence type="ECO:0000313" key="1">
    <source>
        <dbReference type="EMBL" id="KAF3200903.1"/>
    </source>
</evidence>
<evidence type="ECO:0000313" key="2">
    <source>
        <dbReference type="Proteomes" id="UP000483672"/>
    </source>
</evidence>
<accession>A0A7C8U5V0</accession>
<dbReference type="AlphaFoldDB" id="A0A7C8U5V0"/>
<dbReference type="EMBL" id="WIPF01000188">
    <property type="protein sequence ID" value="KAF3200903.1"/>
    <property type="molecule type" value="Genomic_DNA"/>
</dbReference>
<reference evidence="1 2" key="1">
    <citation type="submission" date="2019-06" db="EMBL/GenBank/DDBJ databases">
        <authorList>
            <person name="Palmer J.M."/>
        </authorList>
    </citation>
    <scope>NUCLEOTIDE SEQUENCE [LARGE SCALE GENOMIC DNA]</scope>
    <source>
        <strain evidence="1 2">TWF191</strain>
    </source>
</reference>